<dbReference type="InterPro" id="IPR051446">
    <property type="entry name" value="HTH_trans_reg/aminotransferase"/>
</dbReference>
<dbReference type="eggNOG" id="COG1167">
    <property type="taxonomic scope" value="Bacteria"/>
</dbReference>
<dbReference type="SUPFAM" id="SSF46785">
    <property type="entry name" value="Winged helix' DNA-binding domain"/>
    <property type="match status" value="1"/>
</dbReference>
<dbReference type="Pfam" id="PF00392">
    <property type="entry name" value="GntR"/>
    <property type="match status" value="1"/>
</dbReference>
<dbReference type="CDD" id="cd07377">
    <property type="entry name" value="WHTH_GntR"/>
    <property type="match status" value="1"/>
</dbReference>
<keyword evidence="8" id="KW-1185">Reference proteome</keyword>
<accession>M0QHC0</accession>
<dbReference type="SUPFAM" id="SSF53383">
    <property type="entry name" value="PLP-dependent transferases"/>
    <property type="match status" value="1"/>
</dbReference>
<name>M0QHC0_9ACTN</name>
<keyword evidence="3" id="KW-0805">Transcription regulation</keyword>
<sequence length="468" mass="49549">MSDDSSGRIAAHLRALAEQRPAGTRLPSTRAIAAEFGAGPVTVQRALAVLVAEGVVETRSGQGTFVRARRNRADRADVAWQTTALGADRSGPTPTGSILRQVPHDTIAMHSGYPDPSLMPVAEVRAAVTRAARRDDVHLRPAAAGLPDLRRWFVDELGADGWHDTDAVIAAGGQAALSATFRALAAPGQSVVMESPTYWGAIAAARQAGLTVVPVGRRAGAPDPDDLDAALAASGARMLYVQPTHANPTGDVWTPAQREAVLEVAVAHRAFVVEDDWAHDFALEATPPPMAASDRDGHVVYIRSLTKSMSVAVRVAAVLARGPARARIDAALSLSDLYVSPLLQVAALDIVTRPAWRTHLLRLRRELRIRRDRLLDEVATVPELTVGRPPTGGLNLWVRLPDLIDGSPTDPDAVAARCLAAGLSLSPGSEWFPAEQTGPFVRLNYAASAPDRYGEAVAILAAALSTGR</sequence>
<dbReference type="Proteomes" id="UP000011666">
    <property type="component" value="Unassembled WGS sequence"/>
</dbReference>
<proteinExistence type="inferred from homology"/>
<dbReference type="InterPro" id="IPR015424">
    <property type="entry name" value="PyrdxlP-dep_Trfase"/>
</dbReference>
<dbReference type="PANTHER" id="PTHR46577">
    <property type="entry name" value="HTH-TYPE TRANSCRIPTIONAL REGULATORY PROTEIN GABR"/>
    <property type="match status" value="1"/>
</dbReference>
<organism evidence="7 8">
    <name type="scientific">Gordonia soli NBRC 108243</name>
    <dbReference type="NCBI Taxonomy" id="1223545"/>
    <lineage>
        <taxon>Bacteria</taxon>
        <taxon>Bacillati</taxon>
        <taxon>Actinomycetota</taxon>
        <taxon>Actinomycetes</taxon>
        <taxon>Mycobacteriales</taxon>
        <taxon>Gordoniaceae</taxon>
        <taxon>Gordonia</taxon>
    </lineage>
</organism>
<dbReference type="OrthoDB" id="9802328at2"/>
<dbReference type="PANTHER" id="PTHR46577:SF2">
    <property type="entry name" value="TRANSCRIPTIONAL REGULATORY PROTEIN"/>
    <property type="match status" value="1"/>
</dbReference>
<dbReference type="GO" id="GO:0003677">
    <property type="term" value="F:DNA binding"/>
    <property type="evidence" value="ECO:0007669"/>
    <property type="project" value="UniProtKB-KW"/>
</dbReference>
<evidence type="ECO:0000256" key="2">
    <source>
        <dbReference type="ARBA" id="ARBA00022898"/>
    </source>
</evidence>
<keyword evidence="2" id="KW-0663">Pyridoxal phosphate</keyword>
<evidence type="ECO:0000259" key="6">
    <source>
        <dbReference type="PROSITE" id="PS50949"/>
    </source>
</evidence>
<feature type="domain" description="HTH gntR-type" evidence="6">
    <location>
        <begin position="1"/>
        <end position="69"/>
    </location>
</feature>
<evidence type="ECO:0000313" key="7">
    <source>
        <dbReference type="EMBL" id="GAC67933.1"/>
    </source>
</evidence>
<evidence type="ECO:0000256" key="5">
    <source>
        <dbReference type="ARBA" id="ARBA00023163"/>
    </source>
</evidence>
<dbReference type="Gene3D" id="3.40.640.10">
    <property type="entry name" value="Type I PLP-dependent aspartate aminotransferase-like (Major domain)"/>
    <property type="match status" value="1"/>
</dbReference>
<dbReference type="EMBL" id="BANX01000011">
    <property type="protein sequence ID" value="GAC67933.1"/>
    <property type="molecule type" value="Genomic_DNA"/>
</dbReference>
<dbReference type="PROSITE" id="PS50949">
    <property type="entry name" value="HTH_GNTR"/>
    <property type="match status" value="1"/>
</dbReference>
<dbReference type="SMART" id="SM00345">
    <property type="entry name" value="HTH_GNTR"/>
    <property type="match status" value="1"/>
</dbReference>
<dbReference type="Pfam" id="PF00155">
    <property type="entry name" value="Aminotran_1_2"/>
    <property type="match status" value="1"/>
</dbReference>
<dbReference type="Gene3D" id="1.10.10.10">
    <property type="entry name" value="Winged helix-like DNA-binding domain superfamily/Winged helix DNA-binding domain"/>
    <property type="match status" value="1"/>
</dbReference>
<dbReference type="AlphaFoldDB" id="M0QHC0"/>
<dbReference type="InterPro" id="IPR036390">
    <property type="entry name" value="WH_DNA-bd_sf"/>
</dbReference>
<reference evidence="7 8" key="1">
    <citation type="submission" date="2013-01" db="EMBL/GenBank/DDBJ databases">
        <title>Whole genome shotgun sequence of Gordonia soli NBRC 108243.</title>
        <authorList>
            <person name="Isaki-Nakamura S."/>
            <person name="Hosoyama A."/>
            <person name="Tsuchikane K."/>
            <person name="Ando Y."/>
            <person name="Baba S."/>
            <person name="Ohji S."/>
            <person name="Hamada M."/>
            <person name="Tamura T."/>
            <person name="Yamazoe A."/>
            <person name="Yamazaki S."/>
            <person name="Fujita N."/>
        </authorList>
    </citation>
    <scope>NUCLEOTIDE SEQUENCE [LARGE SCALE GENOMIC DNA]</scope>
    <source>
        <strain evidence="7 8">NBRC 108243</strain>
    </source>
</reference>
<dbReference type="CDD" id="cd00609">
    <property type="entry name" value="AAT_like"/>
    <property type="match status" value="1"/>
</dbReference>
<keyword evidence="4" id="KW-0238">DNA-binding</keyword>
<dbReference type="InterPro" id="IPR015421">
    <property type="entry name" value="PyrdxlP-dep_Trfase_major"/>
</dbReference>
<dbReference type="GO" id="GO:0030170">
    <property type="term" value="F:pyridoxal phosphate binding"/>
    <property type="evidence" value="ECO:0007669"/>
    <property type="project" value="InterPro"/>
</dbReference>
<gene>
    <name evidence="7" type="ORF">GS4_11_02020</name>
</gene>
<comment type="similarity">
    <text evidence="1">In the C-terminal section; belongs to the class-I pyridoxal-phosphate-dependent aminotransferase family.</text>
</comment>
<dbReference type="RefSeq" id="WP_007619629.1">
    <property type="nucleotide sequence ID" value="NZ_BANX01000011.1"/>
</dbReference>
<evidence type="ECO:0000313" key="8">
    <source>
        <dbReference type="Proteomes" id="UP000011666"/>
    </source>
</evidence>
<keyword evidence="5" id="KW-0804">Transcription</keyword>
<evidence type="ECO:0000256" key="1">
    <source>
        <dbReference type="ARBA" id="ARBA00005384"/>
    </source>
</evidence>
<evidence type="ECO:0000256" key="3">
    <source>
        <dbReference type="ARBA" id="ARBA00023015"/>
    </source>
</evidence>
<protein>
    <submittedName>
        <fullName evidence="7">Putative GntR family transcriptional regulator</fullName>
    </submittedName>
</protein>
<dbReference type="STRING" id="1223545.GS4_11_02020"/>
<dbReference type="GO" id="GO:0003700">
    <property type="term" value="F:DNA-binding transcription factor activity"/>
    <property type="evidence" value="ECO:0007669"/>
    <property type="project" value="InterPro"/>
</dbReference>
<comment type="caution">
    <text evidence="7">The sequence shown here is derived from an EMBL/GenBank/DDBJ whole genome shotgun (WGS) entry which is preliminary data.</text>
</comment>
<dbReference type="InterPro" id="IPR000524">
    <property type="entry name" value="Tscrpt_reg_HTH_GntR"/>
</dbReference>
<evidence type="ECO:0000256" key="4">
    <source>
        <dbReference type="ARBA" id="ARBA00023125"/>
    </source>
</evidence>
<dbReference type="InterPro" id="IPR036388">
    <property type="entry name" value="WH-like_DNA-bd_sf"/>
</dbReference>
<dbReference type="InterPro" id="IPR004839">
    <property type="entry name" value="Aminotransferase_I/II_large"/>
</dbReference>
<dbReference type="Gene3D" id="3.90.1150.10">
    <property type="entry name" value="Aspartate Aminotransferase, domain 1"/>
    <property type="match status" value="1"/>
</dbReference>
<dbReference type="InterPro" id="IPR015422">
    <property type="entry name" value="PyrdxlP-dep_Trfase_small"/>
</dbReference>